<gene>
    <name evidence="5" type="ORF">SR858_13955</name>
</gene>
<dbReference type="InterPro" id="IPR001789">
    <property type="entry name" value="Sig_transdc_resp-reg_receiver"/>
</dbReference>
<dbReference type="Gene3D" id="3.40.50.2300">
    <property type="match status" value="1"/>
</dbReference>
<protein>
    <submittedName>
        <fullName evidence="5">Response regulator</fullName>
    </submittedName>
</protein>
<proteinExistence type="predicted"/>
<keyword evidence="1 2" id="KW-0597">Phosphoprotein</keyword>
<dbReference type="SUPFAM" id="SSF52172">
    <property type="entry name" value="CheY-like"/>
    <property type="match status" value="1"/>
</dbReference>
<dbReference type="PANTHER" id="PTHR44591">
    <property type="entry name" value="STRESS RESPONSE REGULATOR PROTEIN 1"/>
    <property type="match status" value="1"/>
</dbReference>
<sequence length="159" mass="16887">MASSTQQPFVLVIDDNPESADLMVELLQACGYSSAAAYGGASGVEAIRNFSPDVVLLDLLMPEVDGFQVASQIRKPDFPHKTVLIAFSALNDAATINLAMRSGFDYHLPKPATIKQVITVISNARSRNQDPTPAFANRGEGPTPAAGEVAPAFTYKSGF</sequence>
<evidence type="ECO:0000256" key="1">
    <source>
        <dbReference type="ARBA" id="ARBA00022553"/>
    </source>
</evidence>
<dbReference type="RefSeq" id="WP_154820111.1">
    <property type="nucleotide sequence ID" value="NZ_CP140152.1"/>
</dbReference>
<dbReference type="GeneID" id="43166717"/>
<dbReference type="InterPro" id="IPR050595">
    <property type="entry name" value="Bact_response_regulator"/>
</dbReference>
<accession>A0ABZ0XR26</accession>
<evidence type="ECO:0000256" key="3">
    <source>
        <dbReference type="SAM" id="MobiDB-lite"/>
    </source>
</evidence>
<organism evidence="5 6">
    <name type="scientific">Duganella zoogloeoides</name>
    <dbReference type="NCBI Taxonomy" id="75659"/>
    <lineage>
        <taxon>Bacteria</taxon>
        <taxon>Pseudomonadati</taxon>
        <taxon>Pseudomonadota</taxon>
        <taxon>Betaproteobacteria</taxon>
        <taxon>Burkholderiales</taxon>
        <taxon>Oxalobacteraceae</taxon>
        <taxon>Telluria group</taxon>
        <taxon>Duganella</taxon>
    </lineage>
</organism>
<dbReference type="Pfam" id="PF00072">
    <property type="entry name" value="Response_reg"/>
    <property type="match status" value="1"/>
</dbReference>
<feature type="domain" description="Response regulatory" evidence="4">
    <location>
        <begin position="9"/>
        <end position="125"/>
    </location>
</feature>
<keyword evidence="6" id="KW-1185">Reference proteome</keyword>
<dbReference type="Proteomes" id="UP001326110">
    <property type="component" value="Chromosome"/>
</dbReference>
<feature type="modified residue" description="4-aspartylphosphate" evidence="2">
    <location>
        <position position="58"/>
    </location>
</feature>
<dbReference type="PROSITE" id="PS50110">
    <property type="entry name" value="RESPONSE_REGULATORY"/>
    <property type="match status" value="1"/>
</dbReference>
<dbReference type="PANTHER" id="PTHR44591:SF3">
    <property type="entry name" value="RESPONSE REGULATORY DOMAIN-CONTAINING PROTEIN"/>
    <property type="match status" value="1"/>
</dbReference>
<feature type="region of interest" description="Disordered" evidence="3">
    <location>
        <begin position="129"/>
        <end position="149"/>
    </location>
</feature>
<evidence type="ECO:0000256" key="2">
    <source>
        <dbReference type="PROSITE-ProRule" id="PRU00169"/>
    </source>
</evidence>
<evidence type="ECO:0000313" key="5">
    <source>
        <dbReference type="EMBL" id="WQH02191.1"/>
    </source>
</evidence>
<evidence type="ECO:0000313" key="6">
    <source>
        <dbReference type="Proteomes" id="UP001326110"/>
    </source>
</evidence>
<evidence type="ECO:0000259" key="4">
    <source>
        <dbReference type="PROSITE" id="PS50110"/>
    </source>
</evidence>
<dbReference type="SMART" id="SM00448">
    <property type="entry name" value="REC"/>
    <property type="match status" value="1"/>
</dbReference>
<name>A0ABZ0XR26_9BURK</name>
<dbReference type="InterPro" id="IPR011006">
    <property type="entry name" value="CheY-like_superfamily"/>
</dbReference>
<dbReference type="EMBL" id="CP140152">
    <property type="protein sequence ID" value="WQH02191.1"/>
    <property type="molecule type" value="Genomic_DNA"/>
</dbReference>
<reference evidence="5 6" key="1">
    <citation type="submission" date="2023-11" db="EMBL/GenBank/DDBJ databases">
        <title>MicrobeMod: A computational toolkit for identifying prokaryotic methylation and restriction-modification with nanopore sequencing.</title>
        <authorList>
            <person name="Crits-Christoph A."/>
            <person name="Kang S.C."/>
            <person name="Lee H."/>
            <person name="Ostrov N."/>
        </authorList>
    </citation>
    <scope>NUCLEOTIDE SEQUENCE [LARGE SCALE GENOMIC DNA]</scope>
    <source>
        <strain evidence="5 6">ATCC 25935</strain>
    </source>
</reference>